<evidence type="ECO:0000256" key="3">
    <source>
        <dbReference type="ARBA" id="ARBA00012929"/>
    </source>
</evidence>
<keyword evidence="6" id="KW-0560">Oxidoreductase</keyword>
<dbReference type="GO" id="GO:0019305">
    <property type="term" value="P:dTDP-rhamnose biosynthetic process"/>
    <property type="evidence" value="ECO:0007669"/>
    <property type="project" value="UniProtKB-UniPathway"/>
</dbReference>
<dbReference type="GO" id="GO:0008831">
    <property type="term" value="F:dTDP-4-dehydrorhamnose reductase activity"/>
    <property type="evidence" value="ECO:0007669"/>
    <property type="project" value="UniProtKB-EC"/>
</dbReference>
<keyword evidence="6" id="KW-0521">NADP</keyword>
<reference evidence="8 9" key="1">
    <citation type="journal article" date="2013" name="PLoS ONE">
        <title>Genomic analysis of Melioribacter roseus, facultatively anaerobic organotrophic bacterium representing a novel deep lineage within Bacteriodetes/Chlorobi group.</title>
        <authorList>
            <person name="Kadnikov V.V."/>
            <person name="Mardanov A.V."/>
            <person name="Podosokorskaya O.A."/>
            <person name="Gavrilov S.N."/>
            <person name="Kublanov I.V."/>
            <person name="Beletsky A.V."/>
            <person name="Bonch-Osmolovskaya E.A."/>
            <person name="Ravin N.V."/>
        </authorList>
    </citation>
    <scope>NUCLEOTIDE SEQUENCE [LARGE SCALE GENOMIC DNA]</scope>
    <source>
        <strain evidence="9">JCM 17771 / P3M-2</strain>
    </source>
</reference>
<dbReference type="Proteomes" id="UP000009011">
    <property type="component" value="Chromosome"/>
</dbReference>
<dbReference type="eggNOG" id="COG1091">
    <property type="taxonomic scope" value="Bacteria"/>
</dbReference>
<keyword evidence="9" id="KW-1185">Reference proteome</keyword>
<dbReference type="AlphaFoldDB" id="I6Z392"/>
<dbReference type="PATRIC" id="fig|1191523.3.peg.391"/>
<dbReference type="NCBIfam" id="TIGR01214">
    <property type="entry name" value="rmlD"/>
    <property type="match status" value="1"/>
</dbReference>
<dbReference type="CDD" id="cd05254">
    <property type="entry name" value="dTDP_HR_like_SDR_e"/>
    <property type="match status" value="1"/>
</dbReference>
<organism evidence="8 9">
    <name type="scientific">Melioribacter roseus (strain DSM 23840 / JCM 17771 / VKM B-2668 / P3M-2)</name>
    <dbReference type="NCBI Taxonomy" id="1191523"/>
    <lineage>
        <taxon>Bacteria</taxon>
        <taxon>Pseudomonadati</taxon>
        <taxon>Ignavibacteriota</taxon>
        <taxon>Ignavibacteria</taxon>
        <taxon>Ignavibacteriales</taxon>
        <taxon>Melioribacteraceae</taxon>
        <taxon>Melioribacter</taxon>
    </lineage>
</organism>
<gene>
    <name evidence="8" type="ordered locus">MROS_0376</name>
</gene>
<dbReference type="PANTHER" id="PTHR10491">
    <property type="entry name" value="DTDP-4-DEHYDRORHAMNOSE REDUCTASE"/>
    <property type="match status" value="1"/>
</dbReference>
<dbReference type="Gene3D" id="3.90.25.10">
    <property type="entry name" value="UDP-galactose 4-epimerase, domain 1"/>
    <property type="match status" value="1"/>
</dbReference>
<dbReference type="GO" id="GO:0005829">
    <property type="term" value="C:cytosol"/>
    <property type="evidence" value="ECO:0007669"/>
    <property type="project" value="TreeGrafter"/>
</dbReference>
<dbReference type="Gene3D" id="3.40.50.720">
    <property type="entry name" value="NAD(P)-binding Rossmann-like Domain"/>
    <property type="match status" value="1"/>
</dbReference>
<comment type="catalytic activity">
    <reaction evidence="5">
        <text>dTDP-beta-L-rhamnose + NADP(+) = dTDP-4-dehydro-beta-L-rhamnose + NADPH + H(+)</text>
        <dbReference type="Rhea" id="RHEA:21796"/>
        <dbReference type="ChEBI" id="CHEBI:15378"/>
        <dbReference type="ChEBI" id="CHEBI:57510"/>
        <dbReference type="ChEBI" id="CHEBI:57783"/>
        <dbReference type="ChEBI" id="CHEBI:58349"/>
        <dbReference type="ChEBI" id="CHEBI:62830"/>
        <dbReference type="EC" id="1.1.1.133"/>
    </reaction>
</comment>
<dbReference type="PANTHER" id="PTHR10491:SF4">
    <property type="entry name" value="METHIONINE ADENOSYLTRANSFERASE 2 SUBUNIT BETA"/>
    <property type="match status" value="1"/>
</dbReference>
<name>I6Z392_MELRP</name>
<evidence type="ECO:0000256" key="1">
    <source>
        <dbReference type="ARBA" id="ARBA00004781"/>
    </source>
</evidence>
<proteinExistence type="inferred from homology"/>
<evidence type="ECO:0000256" key="5">
    <source>
        <dbReference type="ARBA" id="ARBA00048200"/>
    </source>
</evidence>
<dbReference type="KEGG" id="mro:MROS_0376"/>
<accession>I6Z392</accession>
<dbReference type="EC" id="1.1.1.133" evidence="3 6"/>
<evidence type="ECO:0000313" key="9">
    <source>
        <dbReference type="Proteomes" id="UP000009011"/>
    </source>
</evidence>
<feature type="domain" description="RmlD-like substrate binding" evidence="7">
    <location>
        <begin position="25"/>
        <end position="276"/>
    </location>
</feature>
<evidence type="ECO:0000256" key="6">
    <source>
        <dbReference type="RuleBase" id="RU364082"/>
    </source>
</evidence>
<sequence>MLGQRLAQYYASRRDKFELLCASIEKESAIKSVPYKTVDITDKNSVKKIILDFFPDFVINAAAYTNVDKAETEREEAWKLNVTGVENLAFYSWTIDAHLIHISTDYIFDGKNGPYIETDRPCPISYYGRTKLAAENSIRANGVRYTILRTNVLYGPAKGGKPDFVKWVINSLKENKVINIVTDQFNNPTFTDDLANAIAKTIEFRKEGIYNIGGKEILSRYEFTQRIADYFKLDKKLIRPILTKDLNQPAPRPLKSGLIILKASTELGYQPHSIEETFAIIKSDLDL</sequence>
<dbReference type="InterPro" id="IPR029903">
    <property type="entry name" value="RmlD-like-bd"/>
</dbReference>
<evidence type="ECO:0000256" key="4">
    <source>
        <dbReference type="ARBA" id="ARBA00017099"/>
    </source>
</evidence>
<protein>
    <recommendedName>
        <fullName evidence="4 6">dTDP-4-dehydrorhamnose reductase</fullName>
        <ecNumber evidence="3 6">1.1.1.133</ecNumber>
    </recommendedName>
</protein>
<dbReference type="HOGENOM" id="CLU_045518_2_1_10"/>
<dbReference type="InterPro" id="IPR036291">
    <property type="entry name" value="NAD(P)-bd_dom_sf"/>
</dbReference>
<dbReference type="UniPathway" id="UPA00124"/>
<evidence type="ECO:0000259" key="7">
    <source>
        <dbReference type="Pfam" id="PF04321"/>
    </source>
</evidence>
<comment type="function">
    <text evidence="6">Catalyzes the reduction of dTDP-6-deoxy-L-lyxo-4-hexulose to yield dTDP-L-rhamnose.</text>
</comment>
<comment type="pathway">
    <text evidence="1 6">Carbohydrate biosynthesis; dTDP-L-rhamnose biosynthesis.</text>
</comment>
<evidence type="ECO:0000256" key="2">
    <source>
        <dbReference type="ARBA" id="ARBA00010944"/>
    </source>
</evidence>
<dbReference type="STRING" id="1191523.MROS_0376"/>
<comment type="similarity">
    <text evidence="2 6">Belongs to the dTDP-4-dehydrorhamnose reductase family.</text>
</comment>
<dbReference type="InterPro" id="IPR005913">
    <property type="entry name" value="dTDP_dehydrorham_reduct"/>
</dbReference>
<dbReference type="Pfam" id="PF04321">
    <property type="entry name" value="RmlD_sub_bind"/>
    <property type="match status" value="1"/>
</dbReference>
<dbReference type="EMBL" id="CP003557">
    <property type="protein sequence ID" value="AFN73620.1"/>
    <property type="molecule type" value="Genomic_DNA"/>
</dbReference>
<evidence type="ECO:0000313" key="8">
    <source>
        <dbReference type="EMBL" id="AFN73620.1"/>
    </source>
</evidence>
<dbReference type="SUPFAM" id="SSF51735">
    <property type="entry name" value="NAD(P)-binding Rossmann-fold domains"/>
    <property type="match status" value="1"/>
</dbReference>